<evidence type="ECO:0000256" key="5">
    <source>
        <dbReference type="ARBA" id="ARBA00022737"/>
    </source>
</evidence>
<evidence type="ECO:0000256" key="7">
    <source>
        <dbReference type="SAM" id="SignalP"/>
    </source>
</evidence>
<dbReference type="Pfam" id="PF00399">
    <property type="entry name" value="PIR"/>
    <property type="match status" value="7"/>
</dbReference>
<proteinExistence type="inferred from homology"/>
<accession>A0AAN7YFP8</accession>
<gene>
    <name evidence="9" type="ORF">LTR05_005663</name>
</gene>
<keyword evidence="4 7" id="KW-0732">Signal</keyword>
<protein>
    <recommendedName>
        <fullName evidence="8">Cell wall mannoprotein PIR1-like C-terminal domain-containing protein</fullName>
    </recommendedName>
</protein>
<dbReference type="EMBL" id="JAVRRJ010000005">
    <property type="protein sequence ID" value="KAK5084585.1"/>
    <property type="molecule type" value="Genomic_DNA"/>
</dbReference>
<comment type="similarity">
    <text evidence="6">Belongs to the PIR protein family.</text>
</comment>
<evidence type="ECO:0000256" key="1">
    <source>
        <dbReference type="ARBA" id="ARBA00004191"/>
    </source>
</evidence>
<evidence type="ECO:0000256" key="4">
    <source>
        <dbReference type="ARBA" id="ARBA00022729"/>
    </source>
</evidence>
<dbReference type="GO" id="GO:0009277">
    <property type="term" value="C:fungal-type cell wall"/>
    <property type="evidence" value="ECO:0007669"/>
    <property type="project" value="TreeGrafter"/>
</dbReference>
<keyword evidence="2" id="KW-0134">Cell wall</keyword>
<dbReference type="PANTHER" id="PTHR47254">
    <property type="entry name" value="CELL WALL MANNOPROTEIN CIS3-RELATED"/>
    <property type="match status" value="1"/>
</dbReference>
<evidence type="ECO:0000256" key="6">
    <source>
        <dbReference type="ARBA" id="ARBA00038219"/>
    </source>
</evidence>
<organism evidence="9 10">
    <name type="scientific">Lithohypha guttulata</name>
    <dbReference type="NCBI Taxonomy" id="1690604"/>
    <lineage>
        <taxon>Eukaryota</taxon>
        <taxon>Fungi</taxon>
        <taxon>Dikarya</taxon>
        <taxon>Ascomycota</taxon>
        <taxon>Pezizomycotina</taxon>
        <taxon>Eurotiomycetes</taxon>
        <taxon>Chaetothyriomycetidae</taxon>
        <taxon>Chaetothyriales</taxon>
        <taxon>Trichomeriaceae</taxon>
        <taxon>Lithohypha</taxon>
    </lineage>
</organism>
<dbReference type="GO" id="GO:0031505">
    <property type="term" value="P:fungal-type cell wall organization"/>
    <property type="evidence" value="ECO:0007669"/>
    <property type="project" value="UniProtKB-ARBA"/>
</dbReference>
<evidence type="ECO:0000256" key="3">
    <source>
        <dbReference type="ARBA" id="ARBA00022525"/>
    </source>
</evidence>
<evidence type="ECO:0000259" key="8">
    <source>
        <dbReference type="Pfam" id="PF22799"/>
    </source>
</evidence>
<dbReference type="Pfam" id="PF22799">
    <property type="entry name" value="PIR1-like_C"/>
    <property type="match status" value="1"/>
</dbReference>
<keyword evidence="5" id="KW-0677">Repeat</keyword>
<keyword evidence="3" id="KW-0964">Secreted</keyword>
<comment type="subcellular location">
    <subcellularLocation>
        <location evidence="1">Secreted</location>
        <location evidence="1">Cell wall</location>
    </subcellularLocation>
</comment>
<dbReference type="PROSITE" id="PS50256">
    <property type="entry name" value="PIR_REPEAT_2"/>
    <property type="match status" value="7"/>
</dbReference>
<feature type="chain" id="PRO_5042844489" description="Cell wall mannoprotein PIR1-like C-terminal domain-containing protein" evidence="7">
    <location>
        <begin position="18"/>
        <end position="320"/>
    </location>
</feature>
<evidence type="ECO:0000313" key="10">
    <source>
        <dbReference type="Proteomes" id="UP001309876"/>
    </source>
</evidence>
<dbReference type="PROSITE" id="PS00929">
    <property type="entry name" value="PIR_REPEAT_1"/>
    <property type="match status" value="3"/>
</dbReference>
<dbReference type="InterPro" id="IPR054508">
    <property type="entry name" value="PIR1-like_C"/>
</dbReference>
<evidence type="ECO:0000313" key="9">
    <source>
        <dbReference type="EMBL" id="KAK5084585.1"/>
    </source>
</evidence>
<dbReference type="PANTHER" id="PTHR47254:SF1">
    <property type="entry name" value="CELL WALL MANNOPROTEIN CIS3-RELATED"/>
    <property type="match status" value="1"/>
</dbReference>
<feature type="signal peptide" evidence="7">
    <location>
        <begin position="1"/>
        <end position="17"/>
    </location>
</feature>
<comment type="caution">
    <text evidence="9">The sequence shown here is derived from an EMBL/GenBank/DDBJ whole genome shotgun (WGS) entry which is preliminary data.</text>
</comment>
<dbReference type="AlphaFoldDB" id="A0AAN7YFP8"/>
<keyword evidence="10" id="KW-1185">Reference proteome</keyword>
<evidence type="ECO:0000256" key="2">
    <source>
        <dbReference type="ARBA" id="ARBA00022512"/>
    </source>
</evidence>
<sequence length="320" mass="32323">MKGTIATLLALAGASFAAPQAPSTPAPAGCSPNYPGTFSITTQNVTRSAKRDLETRQDGGLSITLSNGVLKDSQGRTGCIVANRQFQFDGPPQAGTIYASGWSVCQNGSLAIGGNAIFYQCLSGTFYNLYDQSQGNQCNRVYLLVTGSGSGGAASAASDGQPQAATSTRVSQISDGQVQATTATSRVSQISDGQIQATTGTARVSQISDGQIQATTAASSARVSQISDGQIQATTGSARVSQISDGQIQATTGTARVSQISDGQIQATTGTARVSQISDGQVQAATSTRAIATFTGAAVPRELTGGFAFVAGLVGAVAML</sequence>
<reference evidence="9 10" key="1">
    <citation type="submission" date="2023-08" db="EMBL/GenBank/DDBJ databases">
        <title>Black Yeasts Isolated from many extreme environments.</title>
        <authorList>
            <person name="Coleine C."/>
            <person name="Stajich J.E."/>
            <person name="Selbmann L."/>
        </authorList>
    </citation>
    <scope>NUCLEOTIDE SEQUENCE [LARGE SCALE GENOMIC DNA]</scope>
    <source>
        <strain evidence="9 10">CCFEE 5910</strain>
    </source>
</reference>
<dbReference type="InterPro" id="IPR000420">
    <property type="entry name" value="Yeast_PIR_rpt"/>
</dbReference>
<dbReference type="InterPro" id="IPR051153">
    <property type="entry name" value="Yeast_CWMannoprotein_PIR"/>
</dbReference>
<dbReference type="Proteomes" id="UP001309876">
    <property type="component" value="Unassembled WGS sequence"/>
</dbReference>
<name>A0AAN7YFP8_9EURO</name>
<feature type="domain" description="Cell wall mannoprotein PIR1-like C-terminal" evidence="8">
    <location>
        <begin position="68"/>
        <end position="141"/>
    </location>
</feature>
<dbReference type="GO" id="GO:0005199">
    <property type="term" value="F:structural constituent of cell wall"/>
    <property type="evidence" value="ECO:0007669"/>
    <property type="project" value="InterPro"/>
</dbReference>